<feature type="domain" description="Glycosyl hydrolase family 30 TIM-barrel" evidence="5">
    <location>
        <begin position="96"/>
        <end position="426"/>
    </location>
</feature>
<dbReference type="InterPro" id="IPR017853">
    <property type="entry name" value="GH"/>
</dbReference>
<dbReference type="InterPro" id="IPR013780">
    <property type="entry name" value="Glyco_hydro_b"/>
</dbReference>
<dbReference type="Gene3D" id="3.20.20.80">
    <property type="entry name" value="Glycosidases"/>
    <property type="match status" value="1"/>
</dbReference>
<protein>
    <submittedName>
        <fullName evidence="7">Glucosylceramidase</fullName>
    </submittedName>
</protein>
<dbReference type="Proteomes" id="UP000294498">
    <property type="component" value="Unassembled WGS sequence"/>
</dbReference>
<dbReference type="AlphaFoldDB" id="A0A4R8DVE5"/>
<dbReference type="PROSITE" id="PS51257">
    <property type="entry name" value="PROKAR_LIPOPROTEIN"/>
    <property type="match status" value="1"/>
</dbReference>
<keyword evidence="3 4" id="KW-0378">Hydrolase</keyword>
<dbReference type="RefSeq" id="WP_211352075.1">
    <property type="nucleotide sequence ID" value="NZ_SODV01000001.1"/>
</dbReference>
<dbReference type="SUPFAM" id="SSF51445">
    <property type="entry name" value="(Trans)glycosidases"/>
    <property type="match status" value="1"/>
</dbReference>
<dbReference type="PANTHER" id="PTHR11069">
    <property type="entry name" value="GLUCOSYLCERAMIDASE"/>
    <property type="match status" value="1"/>
</dbReference>
<dbReference type="Gene3D" id="2.60.40.1180">
    <property type="entry name" value="Golgi alpha-mannosidase II"/>
    <property type="match status" value="1"/>
</dbReference>
<organism evidence="7 8">
    <name type="scientific">Dinghuibacter silviterrae</name>
    <dbReference type="NCBI Taxonomy" id="1539049"/>
    <lineage>
        <taxon>Bacteria</taxon>
        <taxon>Pseudomonadati</taxon>
        <taxon>Bacteroidota</taxon>
        <taxon>Chitinophagia</taxon>
        <taxon>Chitinophagales</taxon>
        <taxon>Chitinophagaceae</taxon>
        <taxon>Dinghuibacter</taxon>
    </lineage>
</organism>
<evidence type="ECO:0000256" key="1">
    <source>
        <dbReference type="ARBA" id="ARBA00005382"/>
    </source>
</evidence>
<evidence type="ECO:0000256" key="2">
    <source>
        <dbReference type="ARBA" id="ARBA00022729"/>
    </source>
</evidence>
<accession>A0A4R8DVE5</accession>
<keyword evidence="2" id="KW-0732">Signal</keyword>
<dbReference type="GO" id="GO:0016020">
    <property type="term" value="C:membrane"/>
    <property type="evidence" value="ECO:0007669"/>
    <property type="project" value="GOC"/>
</dbReference>
<dbReference type="EMBL" id="SODV01000001">
    <property type="protein sequence ID" value="TDX01161.1"/>
    <property type="molecule type" value="Genomic_DNA"/>
</dbReference>
<dbReference type="GO" id="GO:0004348">
    <property type="term" value="F:glucosylceramidase activity"/>
    <property type="evidence" value="ECO:0007669"/>
    <property type="project" value="InterPro"/>
</dbReference>
<evidence type="ECO:0000313" key="8">
    <source>
        <dbReference type="Proteomes" id="UP000294498"/>
    </source>
</evidence>
<dbReference type="InterPro" id="IPR033453">
    <property type="entry name" value="Glyco_hydro_30_TIM-barrel"/>
</dbReference>
<name>A0A4R8DVE5_9BACT</name>
<dbReference type="Pfam" id="PF02055">
    <property type="entry name" value="Glyco_hydro_30"/>
    <property type="match status" value="1"/>
</dbReference>
<feature type="domain" description="Glycosyl hydrolase family 30 beta sandwich" evidence="6">
    <location>
        <begin position="429"/>
        <end position="488"/>
    </location>
</feature>
<dbReference type="GO" id="GO:0006680">
    <property type="term" value="P:glucosylceramide catabolic process"/>
    <property type="evidence" value="ECO:0007669"/>
    <property type="project" value="TreeGrafter"/>
</dbReference>
<dbReference type="PANTHER" id="PTHR11069:SF23">
    <property type="entry name" value="LYSOSOMAL ACID GLUCOSYLCERAMIDASE"/>
    <property type="match status" value="1"/>
</dbReference>
<keyword evidence="8" id="KW-1185">Reference proteome</keyword>
<dbReference type="InterPro" id="IPR001139">
    <property type="entry name" value="Glyco_hydro_30"/>
</dbReference>
<dbReference type="PRINTS" id="PR00843">
    <property type="entry name" value="GLHYDRLASE30"/>
</dbReference>
<gene>
    <name evidence="7" type="ORF">EDB95_2192</name>
</gene>
<reference evidence="7 8" key="1">
    <citation type="submission" date="2019-03" db="EMBL/GenBank/DDBJ databases">
        <title>Genomic Encyclopedia of Type Strains, Phase IV (KMG-IV): sequencing the most valuable type-strain genomes for metagenomic binning, comparative biology and taxonomic classification.</title>
        <authorList>
            <person name="Goeker M."/>
        </authorList>
    </citation>
    <scope>NUCLEOTIDE SEQUENCE [LARGE SCALE GENOMIC DNA]</scope>
    <source>
        <strain evidence="7 8">DSM 100059</strain>
    </source>
</reference>
<evidence type="ECO:0000313" key="7">
    <source>
        <dbReference type="EMBL" id="TDX01161.1"/>
    </source>
</evidence>
<comment type="similarity">
    <text evidence="1 4">Belongs to the glycosyl hydrolase 30 family.</text>
</comment>
<dbReference type="InterPro" id="IPR033452">
    <property type="entry name" value="GH30_C"/>
</dbReference>
<keyword evidence="4" id="KW-0326">Glycosidase</keyword>
<sequence>MKKQLIRISVLCVWMFIGYSGTVVTGCGKKSSPQPPPVTPPDTSGKTAVATQVSFWLTNGDQSALLAKQNVALNFGGVPGTGPSITVDSTTQYQSIDGFGFCLTGGSADLIYRMDPTTRTSLLHELFGSDSNSIGISYLRVTIGASDLSSSAYSYDDVGNGQTDTTLSNFNLLAGDVNVVPVLQMILAINPNIKILACPWSAPAWMKTNQSTSGGSLLPQYYQVYANYFVKYIQAMKAQGIHIDAITPQNEPLNANNNPAMVVQAVTEDTLVRFYLGPTFAANGIATKIIVWDHNCDVPTYPETIFEDTATDKYVDGSAWHFYAGSISALSVVHNAFPGKNVYFTEFYTASTGDFAADLAYHLKNIIIGSTQNWSRNALEWNLASDPNYQPHTQGGCSTCKGALTIGTSVTRNVSYYIIAHASKFVLPGSVRISSGAANNLNNVAFLRPDGKKVLIVENDNTGAQTFNIQFNGKWVSTSLNGGSVGTYVW</sequence>
<dbReference type="Pfam" id="PF17189">
    <property type="entry name" value="Glyco_hydro_30C"/>
    <property type="match status" value="1"/>
</dbReference>
<comment type="caution">
    <text evidence="7">The sequence shown here is derived from an EMBL/GenBank/DDBJ whole genome shotgun (WGS) entry which is preliminary data.</text>
</comment>
<evidence type="ECO:0000259" key="5">
    <source>
        <dbReference type="Pfam" id="PF02055"/>
    </source>
</evidence>
<proteinExistence type="inferred from homology"/>
<evidence type="ECO:0000256" key="3">
    <source>
        <dbReference type="ARBA" id="ARBA00022801"/>
    </source>
</evidence>
<evidence type="ECO:0000259" key="6">
    <source>
        <dbReference type="Pfam" id="PF17189"/>
    </source>
</evidence>
<evidence type="ECO:0000256" key="4">
    <source>
        <dbReference type="RuleBase" id="RU361188"/>
    </source>
</evidence>